<evidence type="ECO:0000313" key="1">
    <source>
        <dbReference type="EMBL" id="OHA26782.1"/>
    </source>
</evidence>
<dbReference type="AlphaFoldDB" id="A0A1G2MUN3"/>
<evidence type="ECO:0000313" key="2">
    <source>
        <dbReference type="Proteomes" id="UP000177565"/>
    </source>
</evidence>
<reference evidence="1 2" key="1">
    <citation type="journal article" date="2016" name="Nat. Commun.">
        <title>Thousands of microbial genomes shed light on interconnected biogeochemical processes in an aquifer system.</title>
        <authorList>
            <person name="Anantharaman K."/>
            <person name="Brown C.T."/>
            <person name="Hug L.A."/>
            <person name="Sharon I."/>
            <person name="Castelle C.J."/>
            <person name="Probst A.J."/>
            <person name="Thomas B.C."/>
            <person name="Singh A."/>
            <person name="Wilkins M.J."/>
            <person name="Karaoz U."/>
            <person name="Brodie E.L."/>
            <person name="Williams K.H."/>
            <person name="Hubbard S.S."/>
            <person name="Banfield J.F."/>
        </authorList>
    </citation>
    <scope>NUCLEOTIDE SEQUENCE [LARGE SCALE GENOMIC DNA]</scope>
</reference>
<dbReference type="STRING" id="1802312.A3C06_01410"/>
<comment type="caution">
    <text evidence="1">The sequence shown here is derived from an EMBL/GenBank/DDBJ whole genome shotgun (WGS) entry which is preliminary data.</text>
</comment>
<name>A0A1G2MUN3_9BACT</name>
<organism evidence="1 2">
    <name type="scientific">Candidatus Taylorbacteria bacterium RIFCSPHIGHO2_02_FULL_46_13</name>
    <dbReference type="NCBI Taxonomy" id="1802312"/>
    <lineage>
        <taxon>Bacteria</taxon>
        <taxon>Candidatus Tayloriibacteriota</taxon>
    </lineage>
</organism>
<accession>A0A1G2MUN3</accession>
<proteinExistence type="predicted"/>
<dbReference type="Proteomes" id="UP000177565">
    <property type="component" value="Unassembled WGS sequence"/>
</dbReference>
<protein>
    <submittedName>
        <fullName evidence="1">Uncharacterized protein</fullName>
    </submittedName>
</protein>
<dbReference type="EMBL" id="MHRQ01000016">
    <property type="protein sequence ID" value="OHA26782.1"/>
    <property type="molecule type" value="Genomic_DNA"/>
</dbReference>
<sequence>MSTLQDHIAQLPTGEVLNPLRARWPTLFGATFRINDHTWGVMIASPDPNAAFVDVADNVDALFNSLGLSAAMAYKQVGKNYYLFQLFEPMSKRKDAELMAL</sequence>
<gene>
    <name evidence="1" type="ORF">A3C06_01410</name>
</gene>